<proteinExistence type="predicted"/>
<comment type="caution">
    <text evidence="1">The sequence shown here is derived from an EMBL/GenBank/DDBJ whole genome shotgun (WGS) entry which is preliminary data.</text>
</comment>
<gene>
    <name evidence="1" type="ORF">Sradi_2372200</name>
</gene>
<reference evidence="1" key="2">
    <citation type="journal article" date="2024" name="Plant">
        <title>Genomic evolution and insights into agronomic trait innovations of Sesamum species.</title>
        <authorList>
            <person name="Miao H."/>
            <person name="Wang L."/>
            <person name="Qu L."/>
            <person name="Liu H."/>
            <person name="Sun Y."/>
            <person name="Le M."/>
            <person name="Wang Q."/>
            <person name="Wei S."/>
            <person name="Zheng Y."/>
            <person name="Lin W."/>
            <person name="Duan Y."/>
            <person name="Cao H."/>
            <person name="Xiong S."/>
            <person name="Wang X."/>
            <person name="Wei L."/>
            <person name="Li C."/>
            <person name="Ma Q."/>
            <person name="Ju M."/>
            <person name="Zhao R."/>
            <person name="Li G."/>
            <person name="Mu C."/>
            <person name="Tian Q."/>
            <person name="Mei H."/>
            <person name="Zhang T."/>
            <person name="Gao T."/>
            <person name="Zhang H."/>
        </authorList>
    </citation>
    <scope>NUCLEOTIDE SEQUENCE</scope>
    <source>
        <strain evidence="1">G02</strain>
    </source>
</reference>
<feature type="non-terminal residue" evidence="1">
    <location>
        <position position="153"/>
    </location>
</feature>
<sequence length="153" mass="17322">MLSCRKHSICCTVHRPDVAYALSVTSRYKACAGEAHWGAIKSILKYLKRTKDMFFIYDGGELILEVLKVVWWLGRVPSRIPQRIPQRKLNTLQLHKGGGLDEKLHPRVGEMVSRGDCMMDRVSSAEKTADALTMLMSQVAHTQHLDKMGLRAM</sequence>
<dbReference type="EMBL" id="JACGWJ010000009">
    <property type="protein sequence ID" value="KAL0400289.1"/>
    <property type="molecule type" value="Genomic_DNA"/>
</dbReference>
<evidence type="ECO:0000313" key="1">
    <source>
        <dbReference type="EMBL" id="KAL0400289.1"/>
    </source>
</evidence>
<accession>A0AAW2T6D8</accession>
<reference evidence="1" key="1">
    <citation type="submission" date="2020-06" db="EMBL/GenBank/DDBJ databases">
        <authorList>
            <person name="Li T."/>
            <person name="Hu X."/>
            <person name="Zhang T."/>
            <person name="Song X."/>
            <person name="Zhang H."/>
            <person name="Dai N."/>
            <person name="Sheng W."/>
            <person name="Hou X."/>
            <person name="Wei L."/>
        </authorList>
    </citation>
    <scope>NUCLEOTIDE SEQUENCE</scope>
    <source>
        <strain evidence="1">G02</strain>
        <tissue evidence="1">Leaf</tissue>
    </source>
</reference>
<name>A0AAW2T6D8_SESRA</name>
<dbReference type="AlphaFoldDB" id="A0AAW2T6D8"/>
<protein>
    <submittedName>
        <fullName evidence="1">Uncharacterized protein</fullName>
    </submittedName>
</protein>
<organism evidence="1">
    <name type="scientific">Sesamum radiatum</name>
    <name type="common">Black benniseed</name>
    <dbReference type="NCBI Taxonomy" id="300843"/>
    <lineage>
        <taxon>Eukaryota</taxon>
        <taxon>Viridiplantae</taxon>
        <taxon>Streptophyta</taxon>
        <taxon>Embryophyta</taxon>
        <taxon>Tracheophyta</taxon>
        <taxon>Spermatophyta</taxon>
        <taxon>Magnoliopsida</taxon>
        <taxon>eudicotyledons</taxon>
        <taxon>Gunneridae</taxon>
        <taxon>Pentapetalae</taxon>
        <taxon>asterids</taxon>
        <taxon>lamiids</taxon>
        <taxon>Lamiales</taxon>
        <taxon>Pedaliaceae</taxon>
        <taxon>Sesamum</taxon>
    </lineage>
</organism>